<proteinExistence type="inferred from homology"/>
<dbReference type="Proteomes" id="UP000824193">
    <property type="component" value="Unassembled WGS sequence"/>
</dbReference>
<dbReference type="InterPro" id="IPR013094">
    <property type="entry name" value="AB_hydrolase_3"/>
</dbReference>
<dbReference type="AlphaFoldDB" id="A0A9D2ADP7"/>
<comment type="caution">
    <text evidence="5">The sequence shown here is derived from an EMBL/GenBank/DDBJ whole genome shotgun (WGS) entry which is preliminary data.</text>
</comment>
<dbReference type="InterPro" id="IPR029058">
    <property type="entry name" value="AB_hydrolase_fold"/>
</dbReference>
<dbReference type="SUPFAM" id="SSF53474">
    <property type="entry name" value="alpha/beta-Hydrolases"/>
    <property type="match status" value="1"/>
</dbReference>
<feature type="region of interest" description="Disordered" evidence="3">
    <location>
        <begin position="1"/>
        <end position="26"/>
    </location>
</feature>
<reference evidence="5" key="2">
    <citation type="submission" date="2021-04" db="EMBL/GenBank/DDBJ databases">
        <authorList>
            <person name="Gilroy R."/>
        </authorList>
    </citation>
    <scope>NUCLEOTIDE SEQUENCE</scope>
    <source>
        <strain evidence="5">2239</strain>
    </source>
</reference>
<sequence length="325" mass="36068">MENTNNTNARGGLHIPMSRYSETSPADQAVTTAMMKAMRTIRSASSPAPAGQEELDRQRRGQKVLGRLAAPLLGLSWEPFDLNGLPAAWVRPERGHDPRKVVLYCHGGGYTSGSLDYSRPLASKVANRTGYEVLCFEYRLAPEHPSPAARQDALKAWDYLMLLGYGARDVVVMGDSAGGNLALALTLMLRDARRQLPRRLVLFSPWTDMTFSGESFTARAEADPSLTADYMLATRDAYAPGADWTDPLLSPLFGDFSGFPPVMIQAGSNEILFDDSARLHQRLLEQGVPCRMECWEGMWHVFQMFPLKQADQAVDHVARFLLDLF</sequence>
<dbReference type="Pfam" id="PF07859">
    <property type="entry name" value="Abhydrolase_3"/>
    <property type="match status" value="1"/>
</dbReference>
<dbReference type="PANTHER" id="PTHR48081:SF30">
    <property type="entry name" value="ACETYL-HYDROLASE LIPR-RELATED"/>
    <property type="match status" value="1"/>
</dbReference>
<evidence type="ECO:0000313" key="6">
    <source>
        <dbReference type="Proteomes" id="UP000824193"/>
    </source>
</evidence>
<dbReference type="GO" id="GO:0004806">
    <property type="term" value="F:triacylglycerol lipase activity"/>
    <property type="evidence" value="ECO:0007669"/>
    <property type="project" value="TreeGrafter"/>
</dbReference>
<evidence type="ECO:0000256" key="2">
    <source>
        <dbReference type="ARBA" id="ARBA00022801"/>
    </source>
</evidence>
<gene>
    <name evidence="5" type="ORF">H9865_03375</name>
</gene>
<dbReference type="Gene3D" id="3.40.50.1820">
    <property type="entry name" value="alpha/beta hydrolase"/>
    <property type="match status" value="1"/>
</dbReference>
<evidence type="ECO:0000256" key="3">
    <source>
        <dbReference type="SAM" id="MobiDB-lite"/>
    </source>
</evidence>
<feature type="domain" description="Alpha/beta hydrolase fold-3" evidence="4">
    <location>
        <begin position="102"/>
        <end position="303"/>
    </location>
</feature>
<dbReference type="InterPro" id="IPR050300">
    <property type="entry name" value="GDXG_lipolytic_enzyme"/>
</dbReference>
<dbReference type="EMBL" id="DXFW01000008">
    <property type="protein sequence ID" value="HIX05140.1"/>
    <property type="molecule type" value="Genomic_DNA"/>
</dbReference>
<evidence type="ECO:0000313" key="5">
    <source>
        <dbReference type="EMBL" id="HIX05140.1"/>
    </source>
</evidence>
<evidence type="ECO:0000259" key="4">
    <source>
        <dbReference type="Pfam" id="PF07859"/>
    </source>
</evidence>
<keyword evidence="2 5" id="KW-0378">Hydrolase</keyword>
<reference evidence="5" key="1">
    <citation type="journal article" date="2021" name="PeerJ">
        <title>Extensive microbial diversity within the chicken gut microbiome revealed by metagenomics and culture.</title>
        <authorList>
            <person name="Gilroy R."/>
            <person name="Ravi A."/>
            <person name="Getino M."/>
            <person name="Pursley I."/>
            <person name="Horton D.L."/>
            <person name="Alikhan N.F."/>
            <person name="Baker D."/>
            <person name="Gharbi K."/>
            <person name="Hall N."/>
            <person name="Watson M."/>
            <person name="Adriaenssens E.M."/>
            <person name="Foster-Nyarko E."/>
            <person name="Jarju S."/>
            <person name="Secka A."/>
            <person name="Antonio M."/>
            <person name="Oren A."/>
            <person name="Chaudhuri R.R."/>
            <person name="La Ragione R."/>
            <person name="Hildebrand F."/>
            <person name="Pallen M.J."/>
        </authorList>
    </citation>
    <scope>NUCLEOTIDE SEQUENCE</scope>
    <source>
        <strain evidence="5">2239</strain>
    </source>
</reference>
<organism evidence="5 6">
    <name type="scientific">Candidatus Allofournierella pullicola</name>
    <dbReference type="NCBI Taxonomy" id="2838596"/>
    <lineage>
        <taxon>Bacteria</taxon>
        <taxon>Bacillati</taxon>
        <taxon>Bacillota</taxon>
        <taxon>Clostridia</taxon>
        <taxon>Eubacteriales</taxon>
        <taxon>Oscillospiraceae</taxon>
        <taxon>Allofournierella</taxon>
    </lineage>
</organism>
<dbReference type="PANTHER" id="PTHR48081">
    <property type="entry name" value="AB HYDROLASE SUPERFAMILY PROTEIN C4A8.06C"/>
    <property type="match status" value="1"/>
</dbReference>
<accession>A0A9D2ADP7</accession>
<evidence type="ECO:0000256" key="1">
    <source>
        <dbReference type="ARBA" id="ARBA00010515"/>
    </source>
</evidence>
<protein>
    <submittedName>
        <fullName evidence="5">Alpha/beta hydrolase</fullName>
    </submittedName>
</protein>
<comment type="similarity">
    <text evidence="1">Belongs to the 'GDXG' lipolytic enzyme family.</text>
</comment>
<name>A0A9D2ADP7_9FIRM</name>